<dbReference type="Proteomes" id="UP001328107">
    <property type="component" value="Unassembled WGS sequence"/>
</dbReference>
<reference evidence="2" key="1">
    <citation type="submission" date="2022-10" db="EMBL/GenBank/DDBJ databases">
        <title>Genome assembly of Pristionchus species.</title>
        <authorList>
            <person name="Yoshida K."/>
            <person name="Sommer R.J."/>
        </authorList>
    </citation>
    <scope>NUCLEOTIDE SEQUENCE [LARGE SCALE GENOMIC DNA]</scope>
    <source>
        <strain evidence="2">RS5460</strain>
    </source>
</reference>
<protein>
    <submittedName>
        <fullName evidence="1">Uncharacterized protein</fullName>
    </submittedName>
</protein>
<gene>
    <name evidence="1" type="ORF">PMAYCL1PPCAC_08768</name>
</gene>
<comment type="caution">
    <text evidence="1">The sequence shown here is derived from an EMBL/GenBank/DDBJ whole genome shotgun (WGS) entry which is preliminary data.</text>
</comment>
<dbReference type="AlphaFoldDB" id="A0AAN4ZCD5"/>
<organism evidence="1 2">
    <name type="scientific">Pristionchus mayeri</name>
    <dbReference type="NCBI Taxonomy" id="1317129"/>
    <lineage>
        <taxon>Eukaryota</taxon>
        <taxon>Metazoa</taxon>
        <taxon>Ecdysozoa</taxon>
        <taxon>Nematoda</taxon>
        <taxon>Chromadorea</taxon>
        <taxon>Rhabditida</taxon>
        <taxon>Rhabditina</taxon>
        <taxon>Diplogasteromorpha</taxon>
        <taxon>Diplogasteroidea</taxon>
        <taxon>Neodiplogasteridae</taxon>
        <taxon>Pristionchus</taxon>
    </lineage>
</organism>
<keyword evidence="2" id="KW-1185">Reference proteome</keyword>
<evidence type="ECO:0000313" key="1">
    <source>
        <dbReference type="EMBL" id="GMR38573.1"/>
    </source>
</evidence>
<sequence length="215" mass="25042">MFPLLPYTHIHTVEQLPLYRDDQRTSKIDLIIRRNCNRHRLVFLDFLAADCFSGTHYRLKLDENTYINLPEDSDTPPPITLTDFYRELRDFVSGHEEIVAELTDDEDFVIVKLFPSAPLLFLSRLDDNQMIEVIEEASSEDKRIESMQRDLFRARWTRLAAQILHASPKGAITRRAEEKQVNYISALRYGLHKSPAATVIRPSRVSRRRSVSATR</sequence>
<dbReference type="EMBL" id="BTRK01000002">
    <property type="protein sequence ID" value="GMR38573.1"/>
    <property type="molecule type" value="Genomic_DNA"/>
</dbReference>
<accession>A0AAN4ZCD5</accession>
<proteinExistence type="predicted"/>
<evidence type="ECO:0000313" key="2">
    <source>
        <dbReference type="Proteomes" id="UP001328107"/>
    </source>
</evidence>
<name>A0AAN4ZCD5_9BILA</name>